<feature type="region of interest" description="Disordered" evidence="1">
    <location>
        <begin position="1"/>
        <end position="27"/>
    </location>
</feature>
<name>A0AAV3XXX1_9GAST</name>
<dbReference type="EMBL" id="BLXT01000141">
    <property type="protein sequence ID" value="GFN74618.1"/>
    <property type="molecule type" value="Genomic_DNA"/>
</dbReference>
<evidence type="ECO:0000256" key="1">
    <source>
        <dbReference type="SAM" id="MobiDB-lite"/>
    </source>
</evidence>
<dbReference type="AlphaFoldDB" id="A0AAV3XXX1"/>
<comment type="caution">
    <text evidence="2">The sequence shown here is derived from an EMBL/GenBank/DDBJ whole genome shotgun (WGS) entry which is preliminary data.</text>
</comment>
<dbReference type="Proteomes" id="UP000735302">
    <property type="component" value="Unassembled WGS sequence"/>
</dbReference>
<organism evidence="2 3">
    <name type="scientific">Plakobranchus ocellatus</name>
    <dbReference type="NCBI Taxonomy" id="259542"/>
    <lineage>
        <taxon>Eukaryota</taxon>
        <taxon>Metazoa</taxon>
        <taxon>Spiralia</taxon>
        <taxon>Lophotrochozoa</taxon>
        <taxon>Mollusca</taxon>
        <taxon>Gastropoda</taxon>
        <taxon>Heterobranchia</taxon>
        <taxon>Euthyneura</taxon>
        <taxon>Panpulmonata</taxon>
        <taxon>Sacoglossa</taxon>
        <taxon>Placobranchoidea</taxon>
        <taxon>Plakobranchidae</taxon>
        <taxon>Plakobranchus</taxon>
    </lineage>
</organism>
<feature type="region of interest" description="Disordered" evidence="1">
    <location>
        <begin position="95"/>
        <end position="117"/>
    </location>
</feature>
<feature type="compositionally biased region" description="Basic and acidic residues" evidence="1">
    <location>
        <begin position="101"/>
        <end position="111"/>
    </location>
</feature>
<accession>A0AAV3XXX1</accession>
<proteinExistence type="predicted"/>
<evidence type="ECO:0000313" key="3">
    <source>
        <dbReference type="Proteomes" id="UP000735302"/>
    </source>
</evidence>
<keyword evidence="3" id="KW-1185">Reference proteome</keyword>
<protein>
    <submittedName>
        <fullName evidence="2">Uncharacterized protein</fullName>
    </submittedName>
</protein>
<evidence type="ECO:0000313" key="2">
    <source>
        <dbReference type="EMBL" id="GFN74618.1"/>
    </source>
</evidence>
<reference evidence="2 3" key="1">
    <citation type="journal article" date="2021" name="Elife">
        <title>Chloroplast acquisition without the gene transfer in kleptoplastic sea slugs, Plakobranchus ocellatus.</title>
        <authorList>
            <person name="Maeda T."/>
            <person name="Takahashi S."/>
            <person name="Yoshida T."/>
            <person name="Shimamura S."/>
            <person name="Takaki Y."/>
            <person name="Nagai Y."/>
            <person name="Toyoda A."/>
            <person name="Suzuki Y."/>
            <person name="Arimoto A."/>
            <person name="Ishii H."/>
            <person name="Satoh N."/>
            <person name="Nishiyama T."/>
            <person name="Hasebe M."/>
            <person name="Maruyama T."/>
            <person name="Minagawa J."/>
            <person name="Obokata J."/>
            <person name="Shigenobu S."/>
        </authorList>
    </citation>
    <scope>NUCLEOTIDE SEQUENCE [LARGE SCALE GENOMIC DNA]</scope>
</reference>
<gene>
    <name evidence="2" type="ORF">PoB_000112400</name>
</gene>
<sequence>MRTGIGLSSFLRKMTSRPEEVASPPDPLALRERKMWPRMYDDNEGQPLTPDHCICTSPPAGSKSALIQVALLGKQGTHTVRWTSIFFFTIPADYGGKGGTAKRETDEETLVHKGKLR</sequence>